<organism evidence="2 3">
    <name type="scientific">Candidatus Enterocola intestinipullorum</name>
    <dbReference type="NCBI Taxonomy" id="2840783"/>
    <lineage>
        <taxon>Bacteria</taxon>
        <taxon>Pseudomonadati</taxon>
        <taxon>Bacteroidota</taxon>
        <taxon>Bacteroidia</taxon>
        <taxon>Bacteroidales</taxon>
        <taxon>Candidatus Enterocola</taxon>
    </lineage>
</organism>
<reference evidence="2" key="2">
    <citation type="journal article" date="2021" name="PeerJ">
        <title>Extensive microbial diversity within the chicken gut microbiome revealed by metagenomics and culture.</title>
        <authorList>
            <person name="Gilroy R."/>
            <person name="Ravi A."/>
            <person name="Getino M."/>
            <person name="Pursley I."/>
            <person name="Horton D.L."/>
            <person name="Alikhan N.F."/>
            <person name="Baker D."/>
            <person name="Gharbi K."/>
            <person name="Hall N."/>
            <person name="Watson M."/>
            <person name="Adriaenssens E.M."/>
            <person name="Foster-Nyarko E."/>
            <person name="Jarju S."/>
            <person name="Secka A."/>
            <person name="Antonio M."/>
            <person name="Oren A."/>
            <person name="Chaudhuri R.R."/>
            <person name="La Ragione R."/>
            <person name="Hildebrand F."/>
            <person name="Pallen M.J."/>
        </authorList>
    </citation>
    <scope>NUCLEOTIDE SEQUENCE</scope>
    <source>
        <strain evidence="2">D3-1215</strain>
    </source>
</reference>
<comment type="caution">
    <text evidence="2">The sequence shown here is derived from an EMBL/GenBank/DDBJ whole genome shotgun (WGS) entry which is preliminary data.</text>
</comment>
<name>A0A9D9EI83_9BACT</name>
<dbReference type="EMBL" id="JADIMR010000076">
    <property type="protein sequence ID" value="MBO8447101.1"/>
    <property type="molecule type" value="Genomic_DNA"/>
</dbReference>
<sequence length="102" mass="12292">MKKIADILKKTVLSSWFKYAVVFLIFILAMVFSKRHNIMQNMANRQTIKNLETEKAYYEQETEKNTRRLQELKSDKHDLEKFARERYLMKKADEDVFVISPE</sequence>
<keyword evidence="1" id="KW-1133">Transmembrane helix</keyword>
<feature type="transmembrane region" description="Helical" evidence="1">
    <location>
        <begin position="16"/>
        <end position="33"/>
    </location>
</feature>
<reference evidence="2" key="1">
    <citation type="submission" date="2020-10" db="EMBL/GenBank/DDBJ databases">
        <authorList>
            <person name="Gilroy R."/>
        </authorList>
    </citation>
    <scope>NUCLEOTIDE SEQUENCE</scope>
    <source>
        <strain evidence="2">D3-1215</strain>
    </source>
</reference>
<proteinExistence type="predicted"/>
<keyword evidence="1" id="KW-0812">Transmembrane</keyword>
<dbReference type="AlphaFoldDB" id="A0A9D9EI83"/>
<dbReference type="Proteomes" id="UP000823637">
    <property type="component" value="Unassembled WGS sequence"/>
</dbReference>
<evidence type="ECO:0000256" key="1">
    <source>
        <dbReference type="SAM" id="Phobius"/>
    </source>
</evidence>
<keyword evidence="1" id="KW-0472">Membrane</keyword>
<dbReference type="InterPro" id="IPR007060">
    <property type="entry name" value="FtsL/DivIC"/>
</dbReference>
<dbReference type="Pfam" id="PF04977">
    <property type="entry name" value="DivIC"/>
    <property type="match status" value="1"/>
</dbReference>
<evidence type="ECO:0000313" key="2">
    <source>
        <dbReference type="EMBL" id="MBO8447101.1"/>
    </source>
</evidence>
<protein>
    <submittedName>
        <fullName evidence="2">Septum formation initiator family protein</fullName>
    </submittedName>
</protein>
<evidence type="ECO:0000313" key="3">
    <source>
        <dbReference type="Proteomes" id="UP000823637"/>
    </source>
</evidence>
<accession>A0A9D9EI83</accession>
<gene>
    <name evidence="2" type="ORF">IAC32_05085</name>
</gene>